<evidence type="ECO:0000313" key="2">
    <source>
        <dbReference type="EMBL" id="ETJ41312.1"/>
    </source>
</evidence>
<feature type="domain" description="Hydantoinase A/oxoprolinase" evidence="1">
    <location>
        <begin position="7"/>
        <end position="77"/>
    </location>
</feature>
<dbReference type="GO" id="GO:0016787">
    <property type="term" value="F:hydrolase activity"/>
    <property type="evidence" value="ECO:0007669"/>
    <property type="project" value="InterPro"/>
</dbReference>
<evidence type="ECO:0000259" key="1">
    <source>
        <dbReference type="Pfam" id="PF01968"/>
    </source>
</evidence>
<accession>W1YFR3</accession>
<sequence>GLSALGAIGNEHTVALDIGGTTTDISLWKQGRPLMTKSGVSIREYPSAVRSFAVTSVGIGGESVVRVVDGEITVGPERIF</sequence>
<feature type="non-terminal residue" evidence="2">
    <location>
        <position position="80"/>
    </location>
</feature>
<dbReference type="EMBL" id="AZMM01004760">
    <property type="protein sequence ID" value="ETJ41312.1"/>
    <property type="molecule type" value="Genomic_DNA"/>
</dbReference>
<gene>
    <name evidence="2" type="ORF">Q604_UNBC04760G0001</name>
</gene>
<proteinExistence type="predicted"/>
<dbReference type="AlphaFoldDB" id="W1YFR3"/>
<dbReference type="Pfam" id="PF01968">
    <property type="entry name" value="Hydantoinase_A"/>
    <property type="match status" value="1"/>
</dbReference>
<protein>
    <recommendedName>
        <fullName evidence="1">Hydantoinase A/oxoprolinase domain-containing protein</fullName>
    </recommendedName>
</protein>
<dbReference type="InterPro" id="IPR002821">
    <property type="entry name" value="Hydantoinase_A"/>
</dbReference>
<comment type="caution">
    <text evidence="2">The sequence shown here is derived from an EMBL/GenBank/DDBJ whole genome shotgun (WGS) entry which is preliminary data.</text>
</comment>
<reference evidence="2" key="1">
    <citation type="submission" date="2013-12" db="EMBL/GenBank/DDBJ databases">
        <title>A Varibaculum cambriense genome reconstructed from a premature infant gut community with otherwise low bacterial novelty that shifts toward anaerobic metabolism during the third week of life.</title>
        <authorList>
            <person name="Brown C.T."/>
            <person name="Sharon I."/>
            <person name="Thomas B.C."/>
            <person name="Castelle C.J."/>
            <person name="Morowitz M.J."/>
            <person name="Banfield J.F."/>
        </authorList>
    </citation>
    <scope>NUCLEOTIDE SEQUENCE</scope>
</reference>
<name>W1YFR3_9ZZZZ</name>
<organism evidence="2">
    <name type="scientific">human gut metagenome</name>
    <dbReference type="NCBI Taxonomy" id="408170"/>
    <lineage>
        <taxon>unclassified sequences</taxon>
        <taxon>metagenomes</taxon>
        <taxon>organismal metagenomes</taxon>
    </lineage>
</organism>
<feature type="non-terminal residue" evidence="2">
    <location>
        <position position="1"/>
    </location>
</feature>